<keyword evidence="1" id="KW-0472">Membrane</keyword>
<protein>
    <submittedName>
        <fullName evidence="2">Uncharacterized protein</fullName>
    </submittedName>
</protein>
<gene>
    <name evidence="2" type="ORF">ACFYKX_19045</name>
</gene>
<accession>A0ABW6KEU8</accession>
<proteinExistence type="predicted"/>
<keyword evidence="3" id="KW-1185">Reference proteome</keyword>
<evidence type="ECO:0000256" key="1">
    <source>
        <dbReference type="SAM" id="Phobius"/>
    </source>
</evidence>
<name>A0ABW6KEU8_9BACI</name>
<feature type="transmembrane region" description="Helical" evidence="1">
    <location>
        <begin position="6"/>
        <end position="25"/>
    </location>
</feature>
<dbReference type="Proteomes" id="UP001601059">
    <property type="component" value="Unassembled WGS sequence"/>
</dbReference>
<evidence type="ECO:0000313" key="3">
    <source>
        <dbReference type="Proteomes" id="UP001601059"/>
    </source>
</evidence>
<dbReference type="EMBL" id="JBIACK010000011">
    <property type="protein sequence ID" value="MFE8702702.1"/>
    <property type="molecule type" value="Genomic_DNA"/>
</dbReference>
<sequence>MTLAGIGGFFLVFIEAYIVLILKGYHTIDLGGIRPFVTVWAMNFFLLFSIFTQIKFWHEDKQLSDETSTER</sequence>
<keyword evidence="1" id="KW-0812">Transmembrane</keyword>
<organism evidence="2 3">
    <name type="scientific">Cytobacillus spartinae</name>
    <dbReference type="NCBI Taxonomy" id="3299023"/>
    <lineage>
        <taxon>Bacteria</taxon>
        <taxon>Bacillati</taxon>
        <taxon>Bacillota</taxon>
        <taxon>Bacilli</taxon>
        <taxon>Bacillales</taxon>
        <taxon>Bacillaceae</taxon>
        <taxon>Cytobacillus</taxon>
    </lineage>
</organism>
<keyword evidence="1" id="KW-1133">Transmembrane helix</keyword>
<evidence type="ECO:0000313" key="2">
    <source>
        <dbReference type="EMBL" id="MFE8702702.1"/>
    </source>
</evidence>
<dbReference type="RefSeq" id="WP_389362925.1">
    <property type="nucleotide sequence ID" value="NZ_JBIACK010000011.1"/>
</dbReference>
<comment type="caution">
    <text evidence="2">The sequence shown here is derived from an EMBL/GenBank/DDBJ whole genome shotgun (WGS) entry which is preliminary data.</text>
</comment>
<reference evidence="2 3" key="1">
    <citation type="submission" date="2024-08" db="EMBL/GenBank/DDBJ databases">
        <title>Two novel Cytobacillus novel species.</title>
        <authorList>
            <person name="Liu G."/>
        </authorList>
    </citation>
    <scope>NUCLEOTIDE SEQUENCE [LARGE SCALE GENOMIC DNA]</scope>
    <source>
        <strain evidence="2 3">FJAT-54145</strain>
    </source>
</reference>
<feature type="transmembrane region" description="Helical" evidence="1">
    <location>
        <begin position="37"/>
        <end position="57"/>
    </location>
</feature>